<feature type="region of interest" description="Disordered" evidence="1">
    <location>
        <begin position="2984"/>
        <end position="3347"/>
    </location>
</feature>
<feature type="region of interest" description="Disordered" evidence="1">
    <location>
        <begin position="2697"/>
        <end position="2719"/>
    </location>
</feature>
<keyword evidence="3" id="KW-1185">Reference proteome</keyword>
<feature type="region of interest" description="Disordered" evidence="1">
    <location>
        <begin position="2188"/>
        <end position="2373"/>
    </location>
</feature>
<feature type="region of interest" description="Disordered" evidence="1">
    <location>
        <begin position="1674"/>
        <end position="1698"/>
    </location>
</feature>
<evidence type="ECO:0000256" key="1">
    <source>
        <dbReference type="SAM" id="MobiDB-lite"/>
    </source>
</evidence>
<feature type="compositionally biased region" description="Low complexity" evidence="1">
    <location>
        <begin position="3139"/>
        <end position="3149"/>
    </location>
</feature>
<feature type="compositionally biased region" description="Basic and acidic residues" evidence="1">
    <location>
        <begin position="2953"/>
        <end position="2968"/>
    </location>
</feature>
<protein>
    <recommendedName>
        <fullName evidence="4">FHA domain-containing protein</fullName>
    </recommendedName>
</protein>
<feature type="compositionally biased region" description="Basic and acidic residues" evidence="1">
    <location>
        <begin position="1496"/>
        <end position="1509"/>
    </location>
</feature>
<feature type="compositionally biased region" description="Basic and acidic residues" evidence="1">
    <location>
        <begin position="1741"/>
        <end position="1772"/>
    </location>
</feature>
<proteinExistence type="predicted"/>
<feature type="region of interest" description="Disordered" evidence="1">
    <location>
        <begin position="2563"/>
        <end position="2592"/>
    </location>
</feature>
<feature type="compositionally biased region" description="Basic residues" evidence="1">
    <location>
        <begin position="3311"/>
        <end position="3324"/>
    </location>
</feature>
<feature type="compositionally biased region" description="Basic and acidic residues" evidence="1">
    <location>
        <begin position="1315"/>
        <end position="1329"/>
    </location>
</feature>
<accession>A0AAD4PH71</accession>
<evidence type="ECO:0000313" key="3">
    <source>
        <dbReference type="Proteomes" id="UP001200034"/>
    </source>
</evidence>
<comment type="caution">
    <text evidence="2">The sequence shown here is derived from an EMBL/GenBank/DDBJ whole genome shotgun (WGS) entry which is preliminary data.</text>
</comment>
<reference evidence="2" key="1">
    <citation type="journal article" date="2021" name="Mol. Ecol. Resour.">
        <title>Phylogenomic analyses of the genus Drosophila reveals genomic signals of climate adaptation.</title>
        <authorList>
            <person name="Li F."/>
            <person name="Rane R.V."/>
            <person name="Luria V."/>
            <person name="Xiong Z."/>
            <person name="Chen J."/>
            <person name="Li Z."/>
            <person name="Catullo R.A."/>
            <person name="Griffin P.C."/>
            <person name="Schiffer M."/>
            <person name="Pearce S."/>
            <person name="Lee S.F."/>
            <person name="McElroy K."/>
            <person name="Stocker A."/>
            <person name="Shirriffs J."/>
            <person name="Cockerell F."/>
            <person name="Coppin C."/>
            <person name="Sgro C.M."/>
            <person name="Karger A."/>
            <person name="Cain J.W."/>
            <person name="Weber J.A."/>
            <person name="Santpere G."/>
            <person name="Kirschner M.W."/>
            <person name="Hoffmann A.A."/>
            <person name="Oakeshott J.G."/>
            <person name="Zhang G."/>
        </authorList>
    </citation>
    <scope>NUCLEOTIDE SEQUENCE</scope>
    <source>
        <strain evidence="2">BGI-SZ-2011g</strain>
    </source>
</reference>
<dbReference type="Gene3D" id="2.60.200.20">
    <property type="match status" value="1"/>
</dbReference>
<feature type="compositionally biased region" description="Polar residues" evidence="1">
    <location>
        <begin position="1380"/>
        <end position="1389"/>
    </location>
</feature>
<feature type="compositionally biased region" description="Basic and acidic residues" evidence="1">
    <location>
        <begin position="1517"/>
        <end position="1539"/>
    </location>
</feature>
<feature type="compositionally biased region" description="Basic and acidic residues" evidence="1">
    <location>
        <begin position="3104"/>
        <end position="3129"/>
    </location>
</feature>
<dbReference type="InterPro" id="IPR008984">
    <property type="entry name" value="SMAD_FHA_dom_sf"/>
</dbReference>
<sequence>MSLDGAQLSFVNADGISVAHAAKGRKFNVGSYLGCDLVLPDAERVHCEIQCDAFGRVTIYNHSCTAPIELNDQVLHATAKRPLLHGARIKILDEVYTWNFPRADDVSTPERAPPEPASNSSPSLKVSTTPKSILLLTFNTCSFRYSINSDDEGNTSIESRELEASSAEIAKQEPEPTERSITPPAKDADEPLPKVDLLEATQNKENTSTLGNKLMLQLCARSDVVITSFSPRETGVKIEKSFTCVLKPTGCVGVSSAASTPKSVYNTPKSVLSELNEDSCSRDLLEYSTPSTSKKAQAGKRPTSMYLIDLTTPQKLRPTLSVTPKQTPSSVGVISVDSTDMSSDDSPIVIDITNSSTPSTTPSKQQQMRVLKTPKDQLLAAGATPKRTPQSLMKRALLTSAKKQIAQSTKTPTTPQARTNRQSLLDARRQCLTAPRRLPFHPQPQWRTPGRRQLPALTTKGPQTSPRKRQSMSLNSPRDTKISMLRKTLAANAKLSPTIGMSNKLVARARRSLNSPKAESPKRMASPKVTANESIAQDTAHDSTRELSLTFTIDDDDEQNATAAALKALMADEVAASDSIKLQSSKEQSNLLDDEDIKAAIGETSAGCSTRNDTSREETLNITFELNVSATSRDATIPTADASIKEQLSSSTPEIVKQNCDDDVEQEDINKSIPNFATKDVDKSRNSLDADDVIEDSICEEVPTTQTYQEGESLYSISFQKLDEVAPPGRTPMPRRSSQRLSTDQNTMGLTPRRSLRRASIDATKKLEKCLKPTRRASCSAADEIQTTAVLATPKRKRRLTEELSTPTRKSHRLLCVTPKRAVQVDESVGDMGVIIEEDAGNADVLPIVADEDYGTELPTNDADEPDKIDYHGMREMLKTPKSCSTPHFKGLREMVRTPKVYASPMLGNIEEMLETPSTPKRSVTVSRVTLKLSKAEAIGDAQDMYFKTPRGKNLMIPNDPASAVLKTNKSLATTTEYDLNATNATLHLDKIFDDVLAAETTDPSIAVENSEHEINVTAISTAAVSEADPLSTTAATNSESNDTARSEALMNICYADNSHKDPLTSTAFKDGGKTDLNESEHKDESYVDRAKSPDICDMSGIQMLDQTTDSMFSEPLVVTGVESCDVTLEESKATGNNLPEKKDILEEDSDTDSMVGLSEPLVLSDDEDIAEERTKPNEDQIKESKDNDSIVPPAEIKISNAANELVVDKKVPQTSTIYAAELSQASSNIQVEDTDKDESASEGALQIEQKSENVSAILTGEDNNEELNSSTFTEEAVDSIQSIQLEQEVKATDSVEQITNQSMQEAAESMGQIEENKTTENASIRDEASELTFESADDSLFNDTNEVNRSNIGLNKTADPFDKDERIDFEPSVDAGVNRPSNELQNDITPIEKSSELPEDKESTELPVKEALVGGQDELSNDEIEDLNATDTAEISVASNIKPIIETSMADMDEKSATSDKNTLDKNETDESATSSEEVPQPIADLPPSEQLLDESAKEAEDGSKAVHESLVSVPHSEKIPSETKEPADDEKDTIQSKIELDASVLDEKDKALSHVPDVEDISQTDLDATNEESLVEKNMSIIDESENTNEHMQAAKKLSISSVNLTNETSAYIEEPSADKSTTKPLNEQVQEVESSSNQVDAQSEIQNDLECSTNADESLISMDTSAFAELDSKEEEHIEKTAAETSKTPDNPDEIKSTLVALEAEIMTDCVDQEAVEIASSLAEKSTTEPTLVESAFDLDKEQSIVKKASETSSKLAERSSNDPDKCEALDDTESNVLDNSVVNLDGSVDEMHDGLTPSTSTEKSPNKSIGNETRADLETTNADESLVDLDSPPVADFEEAQSVSDVQEILSTTVEDAIVDEIGKEEADSDGAEILPIAAKESVVNEIGNKVVSDALDVLSTTAKEAVVTKIDIPEILSTTSDAASNQILAENEDEMVVETTTEGDVSIGMDATVVDSFTTDKEASLMESPLISQDLSKEDGVVESITPEELAATNENQEIHENVSNEAAQTSDNIDEQLSQTNDVTEEVLVTNLEESISDISMTTEHKLCEEKSIIALESTNDQNNVSKIVEKSSEKDIPAIDSNMSYTSNLQTATDAPAREESKASGVINELNVSKESQHAEDIVHQPEVKAAESAQMGTKLVEEADIFFEELSSEPQEGESTPTGEVAVEILDSDEEDEKCMETTDNDSENTALVEEPIESTEPESESKQIGQLAVEIATVSSESLENDEKIQSTSPKSISCVDSAVEIIDNDVETQESEETSAENADNNLSQVIESSSTIIPSPLDTESKQSVELSEDIVSDSDDSEQYKAVLQGSTSQSAQSINDEKKDDPKSVPVIEPTVEIIDSDGDASNQAEKTIGDAGKNTPLSIESHVAIDEQNLLEDNGTQETSNTIGVSSKPEIEAEVTQVDAPAVRLIPSNNDNAILAENKIHAMSQKSEQMVIEISSSDEESSTDAISQEVTKNSLNVVAREIVNQVSHENNFSEADSKSKSVCKETLTVQHLVTTENSSDIIMEQKPKNLLGRRRRSSVLQESNIEMPKLIRRKSVAQDIKIDVNTDDEPTTSQSDKLGILTDKPKRRARRSTTDVIETDVRVEDKLRRKPSADVTKDELQAQVDETVDVDKPKRRGRKPSVIEEHPVSEVDDEVADQIEVKQGGRKPIQSNHVEQSANLEKLNQNEVEKAVQLAESSAEAEIEFQSGHKERGRKPEKHVGNKALSLTDVIDVELEIENKVQHDKIVNLEKPKYRERKPSVEVETADGDKPKRRTRKSSSEIVEAAEYVVEETPETTHLDKPKKRVRKPSAEVSEASVHVEEMKDEHKRGRRASVDVANASEISVEVIKENPRRRNRKGSEEVTDAVQPVHVPEKKPVRNTRKASAETVESDKMSKEHLPVIVEAIEPDHKQLMLTKPTEPDIVEATPREKSVTRRGRKSTVDEEPLAEVVEASTSREKSATRRDRKATVDEDVPSVQVVEAAELKPKRRARKASADVVHAEAQTVEPTEKSARRVRGASADVAAETETAVEKKTTRRGRNPSASVDIIVEEAPQPKKTAVRRGRKASLSAAAEETGKQEATIEHATVVSAVISPKLQVLSSEDELTPRRREGRNLPRKNYDETSDEDKPGSSRKARKPVASKAVAAAASPLPKPATPTKQKPSVETAEEPAAITQTPINTITAADVTSSQKREGRNMPRKNYTETSDDEKPVSSRGRRIRQPTIKALELLVDTASRPATPKRRGKAKAADAAPGDDAETDEPPEKKIIMDDSTPVPVKAVKAEPAKRGANSRKETAANQSDEPDMEVEAKQPAKRNARGGTARKAKIVEDAVDEQPPVKKARGGARAKTPVVVEAVMVAEVEENKEVPATKRATAARGRNARVAKVIDEGEAVVETPPSRTGRGRKVHFEPMEDSVSAAALAKEAPEPVADEAPKRATRSRRK</sequence>
<feature type="compositionally biased region" description="Polar residues" evidence="1">
    <location>
        <begin position="1342"/>
        <end position="1355"/>
    </location>
</feature>
<feature type="compositionally biased region" description="Polar residues" evidence="1">
    <location>
        <begin position="1625"/>
        <end position="1649"/>
    </location>
</feature>
<dbReference type="SUPFAM" id="SSF49879">
    <property type="entry name" value="SMAD/FHA domain"/>
    <property type="match status" value="1"/>
</dbReference>
<feature type="region of interest" description="Disordered" evidence="1">
    <location>
        <begin position="2607"/>
        <end position="2650"/>
    </location>
</feature>
<feature type="region of interest" description="Disordered" evidence="1">
    <location>
        <begin position="152"/>
        <end position="192"/>
    </location>
</feature>
<feature type="region of interest" description="Disordered" evidence="1">
    <location>
        <begin position="1131"/>
        <end position="1195"/>
    </location>
</feature>
<gene>
    <name evidence="2" type="ORF">KR093_001700</name>
</gene>
<feature type="compositionally biased region" description="Basic and acidic residues" evidence="1">
    <location>
        <begin position="2816"/>
        <end position="2826"/>
    </location>
</feature>
<feature type="region of interest" description="Disordered" evidence="1">
    <location>
        <begin position="2751"/>
        <end position="2894"/>
    </location>
</feature>
<feature type="compositionally biased region" description="Basic and acidic residues" evidence="1">
    <location>
        <begin position="1674"/>
        <end position="1685"/>
    </location>
</feature>
<name>A0AAD4PH71_9MUSC</name>
<feature type="compositionally biased region" description="Polar residues" evidence="1">
    <location>
        <begin position="460"/>
        <end position="477"/>
    </location>
</feature>
<feature type="compositionally biased region" description="Polar residues" evidence="1">
    <location>
        <begin position="739"/>
        <end position="749"/>
    </location>
</feature>
<feature type="region of interest" description="Disordered" evidence="1">
    <location>
        <begin position="2908"/>
        <end position="2969"/>
    </location>
</feature>
<feature type="region of interest" description="Disordered" evidence="1">
    <location>
        <begin position="1303"/>
        <end position="1539"/>
    </location>
</feature>
<feature type="compositionally biased region" description="Polar residues" evidence="1">
    <location>
        <begin position="3172"/>
        <end position="3188"/>
    </location>
</feature>
<evidence type="ECO:0000313" key="2">
    <source>
        <dbReference type="EMBL" id="KAH8358677.1"/>
    </source>
</evidence>
<feature type="compositionally biased region" description="Basic and acidic residues" evidence="1">
    <location>
        <begin position="1453"/>
        <end position="1470"/>
    </location>
</feature>
<feature type="compositionally biased region" description="Acidic residues" evidence="1">
    <location>
        <begin position="2256"/>
        <end position="2269"/>
    </location>
</feature>
<feature type="compositionally biased region" description="Basic and acidic residues" evidence="1">
    <location>
        <begin position="2607"/>
        <end position="2618"/>
    </location>
</feature>
<feature type="compositionally biased region" description="Basic and acidic residues" evidence="1">
    <location>
        <begin position="1071"/>
        <end position="1092"/>
    </location>
</feature>
<feature type="compositionally biased region" description="Basic and acidic residues" evidence="1">
    <location>
        <begin position="3279"/>
        <end position="3294"/>
    </location>
</feature>
<feature type="compositionally biased region" description="Basic and acidic residues" evidence="1">
    <location>
        <begin position="1394"/>
        <end position="1409"/>
    </location>
</feature>
<feature type="region of interest" description="Disordered" evidence="1">
    <location>
        <begin position="512"/>
        <end position="541"/>
    </location>
</feature>
<feature type="compositionally biased region" description="Basic and acidic residues" evidence="1">
    <location>
        <begin position="2845"/>
        <end position="2859"/>
    </location>
</feature>
<organism evidence="2 3">
    <name type="scientific">Drosophila rubida</name>
    <dbReference type="NCBI Taxonomy" id="30044"/>
    <lineage>
        <taxon>Eukaryota</taxon>
        <taxon>Metazoa</taxon>
        <taxon>Ecdysozoa</taxon>
        <taxon>Arthropoda</taxon>
        <taxon>Hexapoda</taxon>
        <taxon>Insecta</taxon>
        <taxon>Pterygota</taxon>
        <taxon>Neoptera</taxon>
        <taxon>Endopterygota</taxon>
        <taxon>Diptera</taxon>
        <taxon>Brachycera</taxon>
        <taxon>Muscomorpha</taxon>
        <taxon>Ephydroidea</taxon>
        <taxon>Drosophilidae</taxon>
        <taxon>Drosophila</taxon>
    </lineage>
</organism>
<feature type="compositionally biased region" description="Polar residues" evidence="1">
    <location>
        <begin position="2321"/>
        <end position="2331"/>
    </location>
</feature>
<feature type="region of interest" description="Disordered" evidence="1">
    <location>
        <begin position="106"/>
        <end position="126"/>
    </location>
</feature>
<feature type="compositionally biased region" description="Polar residues" evidence="1">
    <location>
        <begin position="1800"/>
        <end position="1815"/>
    </location>
</feature>
<dbReference type="Proteomes" id="UP001200034">
    <property type="component" value="Unassembled WGS sequence"/>
</dbReference>
<feature type="region of interest" description="Disordered" evidence="1">
    <location>
        <begin position="401"/>
        <end position="422"/>
    </location>
</feature>
<feature type="compositionally biased region" description="Polar residues" evidence="1">
    <location>
        <begin position="1430"/>
        <end position="1440"/>
    </location>
</feature>
<feature type="region of interest" description="Disordered" evidence="1">
    <location>
        <begin position="434"/>
        <end position="480"/>
    </location>
</feature>
<feature type="region of interest" description="Disordered" evidence="1">
    <location>
        <begin position="1724"/>
        <end position="1837"/>
    </location>
</feature>
<feature type="region of interest" description="Disordered" evidence="1">
    <location>
        <begin position="1612"/>
        <end position="1649"/>
    </location>
</feature>
<dbReference type="EMBL" id="JAJJHW010003409">
    <property type="protein sequence ID" value="KAH8358677.1"/>
    <property type="molecule type" value="Genomic_DNA"/>
</dbReference>
<feature type="region of interest" description="Disordered" evidence="1">
    <location>
        <begin position="724"/>
        <end position="749"/>
    </location>
</feature>
<feature type="compositionally biased region" description="Basic and acidic residues" evidence="1">
    <location>
        <begin position="1172"/>
        <end position="1189"/>
    </location>
</feature>
<feature type="region of interest" description="Disordered" evidence="1">
    <location>
        <begin position="3388"/>
        <end position="3442"/>
    </location>
</feature>
<evidence type="ECO:0008006" key="4">
    <source>
        <dbReference type="Google" id="ProtNLM"/>
    </source>
</evidence>
<feature type="region of interest" description="Disordered" evidence="1">
    <location>
        <begin position="1064"/>
        <end position="1092"/>
    </location>
</feature>
<feature type="compositionally biased region" description="Basic and acidic residues" evidence="1">
    <location>
        <begin position="1360"/>
        <end position="1370"/>
    </location>
</feature>
<feature type="compositionally biased region" description="Acidic residues" evidence="1">
    <location>
        <begin position="1420"/>
        <end position="1429"/>
    </location>
</feature>
<feature type="compositionally biased region" description="Polar residues" evidence="1">
    <location>
        <begin position="2270"/>
        <end position="2288"/>
    </location>
</feature>
<feature type="compositionally biased region" description="Acidic residues" evidence="1">
    <location>
        <begin position="2302"/>
        <end position="2313"/>
    </location>
</feature>